<comment type="caution">
    <text evidence="1">The sequence shown here is derived from an EMBL/GenBank/DDBJ whole genome shotgun (WGS) entry which is preliminary data.</text>
</comment>
<gene>
    <name evidence="1" type="ORF">EOD73_07015</name>
</gene>
<name>A0A3S2UZB4_9BURK</name>
<keyword evidence="2" id="KW-1185">Reference proteome</keyword>
<evidence type="ECO:0000313" key="1">
    <source>
        <dbReference type="EMBL" id="RVT89000.1"/>
    </source>
</evidence>
<accession>A0A3S2UZB4</accession>
<organism evidence="1 2">
    <name type="scientific">Inhella crocodyli</name>
    <dbReference type="NCBI Taxonomy" id="2499851"/>
    <lineage>
        <taxon>Bacteria</taxon>
        <taxon>Pseudomonadati</taxon>
        <taxon>Pseudomonadota</taxon>
        <taxon>Betaproteobacteria</taxon>
        <taxon>Burkholderiales</taxon>
        <taxon>Sphaerotilaceae</taxon>
        <taxon>Inhella</taxon>
    </lineage>
</organism>
<keyword evidence="1" id="KW-0378">Hydrolase</keyword>
<proteinExistence type="predicted"/>
<protein>
    <submittedName>
        <fullName evidence="1">Alpha/beta hydrolase</fullName>
    </submittedName>
</protein>
<dbReference type="GO" id="GO:0016787">
    <property type="term" value="F:hydrolase activity"/>
    <property type="evidence" value="ECO:0007669"/>
    <property type="project" value="UniProtKB-KW"/>
</dbReference>
<dbReference type="EMBL" id="SACM01000001">
    <property type="protein sequence ID" value="RVT89000.1"/>
    <property type="molecule type" value="Genomic_DNA"/>
</dbReference>
<dbReference type="Proteomes" id="UP000288587">
    <property type="component" value="Unassembled WGS sequence"/>
</dbReference>
<dbReference type="InterPro" id="IPR029058">
    <property type="entry name" value="AB_hydrolase_fold"/>
</dbReference>
<reference evidence="1 2" key="1">
    <citation type="submission" date="2019-01" db="EMBL/GenBank/DDBJ databases">
        <authorList>
            <person name="Chen W.-M."/>
        </authorList>
    </citation>
    <scope>NUCLEOTIDE SEQUENCE [LARGE SCALE GENOMIC DNA]</scope>
    <source>
        <strain evidence="1 2">CCP-18</strain>
    </source>
</reference>
<dbReference type="OrthoDB" id="9146575at2"/>
<dbReference type="AlphaFoldDB" id="A0A3S2UZB4"/>
<evidence type="ECO:0000313" key="2">
    <source>
        <dbReference type="Proteomes" id="UP000288587"/>
    </source>
</evidence>
<dbReference type="SUPFAM" id="SSF53474">
    <property type="entry name" value="alpha/beta-Hydrolases"/>
    <property type="match status" value="1"/>
</dbReference>
<sequence>MLAAVVAGSTWGTAVATEAQVHELPTRPGVTQRLLLLTPPEPKAVVVLLPGGHGGLQLGLDGAMRWGEGNFLVRSRERFAAQGLAVAVLDAPSDRQGPPFLAGFRQTPEHVADVAATLAWLRQRHRLPVWLVGTSRGTQSAAHVATVLPPPEGPDGLVLTATILSDTRGRPVPAMALERVTVPVLVVHHEQDGCGHCAFAEVPALMAKFTHAPRRELLSFTGGRNVGEPCEAFAHHGFNGLEAEVVRRVTDWVLAR</sequence>
<dbReference type="Gene3D" id="3.40.50.1820">
    <property type="entry name" value="alpha/beta hydrolase"/>
    <property type="match status" value="1"/>
</dbReference>